<keyword evidence="1" id="KW-0813">Transport</keyword>
<comment type="caution">
    <text evidence="6">The sequence shown here is derived from an EMBL/GenBank/DDBJ whole genome shotgun (WGS) entry which is preliminary data.</text>
</comment>
<dbReference type="Proteomes" id="UP000689967">
    <property type="component" value="Unassembled WGS sequence"/>
</dbReference>
<feature type="chain" id="PRO_5047016265" evidence="3">
    <location>
        <begin position="33"/>
        <end position="737"/>
    </location>
</feature>
<keyword evidence="3" id="KW-0732">Signal</keyword>
<protein>
    <submittedName>
        <fullName evidence="6">TonB-dependent receptor</fullName>
    </submittedName>
</protein>
<dbReference type="PROSITE" id="PS52016">
    <property type="entry name" value="TONB_DEPENDENT_REC_3"/>
    <property type="match status" value="1"/>
</dbReference>
<name>A0ABS6H0H0_9PROT</name>
<feature type="signal peptide" evidence="3">
    <location>
        <begin position="1"/>
        <end position="32"/>
    </location>
</feature>
<keyword evidence="1" id="KW-0812">Transmembrane</keyword>
<evidence type="ECO:0000313" key="6">
    <source>
        <dbReference type="EMBL" id="MBU8542165.1"/>
    </source>
</evidence>
<sequence>METTHRRGAARSRRARLLLSALPWLLPAAALGQNASEQDPLRLPRITAEADRAAPEAARLADEVPSVRIPRAVFDTLPSERAGDILPRLPGVVTSGPPGEAKSFGLRGLTPDYTRVQVDGLQLPSGAQGRALELMNLPGFLLEEVGILRNPDASTDSDGIGGRVSLRLRALPQQDVTEVRLAAGGRDSLFDGRHFTTSALMARRFGEGFGVMGAVTLDRRQIIKVKDFSERTFQGGPGGAGQLIDEAEPKDSRNLDAFLNLGWQWDGGQLTVRPFLFDETIDNGKQRDAYRRLTGQLISRSRGEGDERLTLGGTAISLRQALGAQVTMEMDAAFSLADFASENTSRVTGATGAFSEASRERSRIDDQQYDFGLRFAWRPPALPGHELRTGVQVRHLSRDSDADLYTLDAQDRVTQTAANLARSRDADYTASETYLAGFVQDRWTIRRLTISPGLRVEQVSLDLSGSRGSSTPGYTDVLPSLPAVFRLTDTLSLRGAVSRQVNRPTLQEMAPGFTVRGNRSYYGNPDLEPARSWSWDAGIEYATRDVFLSAGVFLRQITDVVEAAETATNTYNYSNVGNGRVKGLEFEQRLGAALLGMPALAPLTLRLNQTFLDSRVNDPATGPRRFSEVPRFVGNAGLEWNDRQTGTVLAANVTYTSTRLIRSYQGNGSQLYKEINPTTFLDLSAQQRVAPGVVVFGTAQNLLNQNRDEFEMTDDILSRRATIDSGRTFFVGVRISL</sequence>
<keyword evidence="1" id="KW-0998">Cell outer membrane</keyword>
<evidence type="ECO:0000256" key="1">
    <source>
        <dbReference type="PROSITE-ProRule" id="PRU01360"/>
    </source>
</evidence>
<evidence type="ECO:0000259" key="5">
    <source>
        <dbReference type="Pfam" id="PF07715"/>
    </source>
</evidence>
<evidence type="ECO:0000256" key="2">
    <source>
        <dbReference type="RuleBase" id="RU003357"/>
    </source>
</evidence>
<proteinExistence type="inferred from homology"/>
<gene>
    <name evidence="6" type="ORF">JJQ90_00525</name>
</gene>
<dbReference type="EMBL" id="JAERQM010000001">
    <property type="protein sequence ID" value="MBU8542165.1"/>
    <property type="molecule type" value="Genomic_DNA"/>
</dbReference>
<evidence type="ECO:0000256" key="3">
    <source>
        <dbReference type="SAM" id="SignalP"/>
    </source>
</evidence>
<dbReference type="RefSeq" id="WP_216872524.1">
    <property type="nucleotide sequence ID" value="NZ_JAERQM010000001.1"/>
</dbReference>
<dbReference type="PANTHER" id="PTHR40980">
    <property type="entry name" value="PLUG DOMAIN-CONTAINING PROTEIN"/>
    <property type="match status" value="1"/>
</dbReference>
<dbReference type="InterPro" id="IPR039426">
    <property type="entry name" value="TonB-dep_rcpt-like"/>
</dbReference>
<dbReference type="InterPro" id="IPR012910">
    <property type="entry name" value="Plug_dom"/>
</dbReference>
<reference evidence="6 7" key="1">
    <citation type="submission" date="2021-01" db="EMBL/GenBank/DDBJ databases">
        <title>Roseomonas sp. nov, a bacterium isolated from an oil production mixture in Yumen Oilfield.</title>
        <authorList>
            <person name="Wu D."/>
        </authorList>
    </citation>
    <scope>NUCLEOTIDE SEQUENCE [LARGE SCALE GENOMIC DNA]</scope>
    <source>
        <strain evidence="6 7">ROY-5-3</strain>
    </source>
</reference>
<keyword evidence="6" id="KW-0675">Receptor</keyword>
<organism evidence="6 7">
    <name type="scientific">Falsiroseomonas oleicola</name>
    <dbReference type="NCBI Taxonomy" id="2801474"/>
    <lineage>
        <taxon>Bacteria</taxon>
        <taxon>Pseudomonadati</taxon>
        <taxon>Pseudomonadota</taxon>
        <taxon>Alphaproteobacteria</taxon>
        <taxon>Acetobacterales</taxon>
        <taxon>Roseomonadaceae</taxon>
        <taxon>Falsiroseomonas</taxon>
    </lineage>
</organism>
<evidence type="ECO:0000259" key="4">
    <source>
        <dbReference type="Pfam" id="PF00593"/>
    </source>
</evidence>
<dbReference type="PANTHER" id="PTHR40980:SF4">
    <property type="entry name" value="TONB-DEPENDENT RECEPTOR-LIKE BETA-BARREL DOMAIN-CONTAINING PROTEIN"/>
    <property type="match status" value="1"/>
</dbReference>
<feature type="domain" description="TonB-dependent receptor plug" evidence="5">
    <location>
        <begin position="69"/>
        <end position="162"/>
    </location>
</feature>
<dbReference type="InterPro" id="IPR000531">
    <property type="entry name" value="Beta-barrel_TonB"/>
</dbReference>
<evidence type="ECO:0000313" key="7">
    <source>
        <dbReference type="Proteomes" id="UP000689967"/>
    </source>
</evidence>
<keyword evidence="2" id="KW-0798">TonB box</keyword>
<dbReference type="Pfam" id="PF00593">
    <property type="entry name" value="TonB_dep_Rec_b-barrel"/>
    <property type="match status" value="1"/>
</dbReference>
<comment type="similarity">
    <text evidence="1 2">Belongs to the TonB-dependent receptor family.</text>
</comment>
<keyword evidence="7" id="KW-1185">Reference proteome</keyword>
<feature type="domain" description="TonB-dependent receptor-like beta-barrel" evidence="4">
    <location>
        <begin position="260"/>
        <end position="702"/>
    </location>
</feature>
<dbReference type="Pfam" id="PF07715">
    <property type="entry name" value="Plug"/>
    <property type="match status" value="1"/>
</dbReference>
<dbReference type="CDD" id="cd01347">
    <property type="entry name" value="ligand_gated_channel"/>
    <property type="match status" value="1"/>
</dbReference>
<accession>A0ABS6H0H0</accession>
<keyword evidence="1" id="KW-1134">Transmembrane beta strand</keyword>
<comment type="subcellular location">
    <subcellularLocation>
        <location evidence="1">Cell outer membrane</location>
        <topology evidence="1">Multi-pass membrane protein</topology>
    </subcellularLocation>
</comment>
<keyword evidence="1 2" id="KW-0472">Membrane</keyword>